<dbReference type="EMBL" id="BBLT01000010">
    <property type="protein sequence ID" value="GAL87008.1"/>
    <property type="molecule type" value="Genomic_DNA"/>
</dbReference>
<dbReference type="SMART" id="SM00938">
    <property type="entry name" value="P-II"/>
    <property type="match status" value="1"/>
</dbReference>
<sequence length="112" mass="12443">MKKIEAIIRSSHFYPVKDALHKIGIDFFTFQDVKGVGNQKSEKTIYRGQEYDLGSIARTKITIVASNDSVDEIINAILCSARTGEIGDGKIFISPIEQAIRIRSGERDITAL</sequence>
<dbReference type="GO" id="GO:0030234">
    <property type="term" value="F:enzyme regulator activity"/>
    <property type="evidence" value="ECO:0007669"/>
    <property type="project" value="InterPro"/>
</dbReference>
<dbReference type="eggNOG" id="COG0347">
    <property type="taxonomic scope" value="Bacteria"/>
</dbReference>
<dbReference type="STRING" id="153721.MYP_4238"/>
<dbReference type="PRINTS" id="PR00340">
    <property type="entry name" value="PIIGLNB"/>
</dbReference>
<accession>A0A098LLJ0</accession>
<dbReference type="SUPFAM" id="SSF54913">
    <property type="entry name" value="GlnB-like"/>
    <property type="match status" value="1"/>
</dbReference>
<evidence type="ECO:0000313" key="3">
    <source>
        <dbReference type="EMBL" id="GAL87008.1"/>
    </source>
</evidence>
<evidence type="ECO:0000256" key="2">
    <source>
        <dbReference type="RuleBase" id="RU003936"/>
    </source>
</evidence>
<feature type="modified residue" description="O-UMP-tyrosine" evidence="1">
    <location>
        <position position="51"/>
    </location>
</feature>
<keyword evidence="4" id="KW-1185">Reference proteome</keyword>
<evidence type="ECO:0000256" key="1">
    <source>
        <dbReference type="PIRSR" id="PIRSR602187-50"/>
    </source>
</evidence>
<dbReference type="PANTHER" id="PTHR30115">
    <property type="entry name" value="NITROGEN REGULATORY PROTEIN P-II"/>
    <property type="match status" value="1"/>
</dbReference>
<organism evidence="3 4">
    <name type="scientific">Sporocytophaga myxococcoides</name>
    <dbReference type="NCBI Taxonomy" id="153721"/>
    <lineage>
        <taxon>Bacteria</taxon>
        <taxon>Pseudomonadati</taxon>
        <taxon>Bacteroidota</taxon>
        <taxon>Cytophagia</taxon>
        <taxon>Cytophagales</taxon>
        <taxon>Cytophagaceae</taxon>
        <taxon>Sporocytophaga</taxon>
    </lineage>
</organism>
<dbReference type="GO" id="GO:0005829">
    <property type="term" value="C:cytosol"/>
    <property type="evidence" value="ECO:0007669"/>
    <property type="project" value="TreeGrafter"/>
</dbReference>
<dbReference type="Gene3D" id="3.30.70.120">
    <property type="match status" value="1"/>
</dbReference>
<dbReference type="OrthoDB" id="9802729at2"/>
<dbReference type="RefSeq" id="WP_045467625.1">
    <property type="nucleotide sequence ID" value="NZ_BBLT01000010.1"/>
</dbReference>
<dbReference type="InterPro" id="IPR015867">
    <property type="entry name" value="N-reg_PII/ATP_PRibTrfase_C"/>
</dbReference>
<proteinExistence type="inferred from homology"/>
<dbReference type="InterPro" id="IPR011322">
    <property type="entry name" value="N-reg_PII-like_a/b"/>
</dbReference>
<comment type="caution">
    <text evidence="3">The sequence shown here is derived from an EMBL/GenBank/DDBJ whole genome shotgun (WGS) entry which is preliminary data.</text>
</comment>
<protein>
    <submittedName>
        <fullName evidence="3">Nitrogen regulatory protein P-II</fullName>
    </submittedName>
</protein>
<dbReference type="Proteomes" id="UP000030185">
    <property type="component" value="Unassembled WGS sequence"/>
</dbReference>
<comment type="similarity">
    <text evidence="2">Belongs to the P(II) protein family.</text>
</comment>
<dbReference type="PANTHER" id="PTHR30115:SF11">
    <property type="entry name" value="NITROGEN REGULATORY PROTEIN P-II HOMOLOG"/>
    <property type="match status" value="1"/>
</dbReference>
<dbReference type="GO" id="GO:0006808">
    <property type="term" value="P:regulation of nitrogen utilization"/>
    <property type="evidence" value="ECO:0007669"/>
    <property type="project" value="InterPro"/>
</dbReference>
<gene>
    <name evidence="3" type="ORF">MYP_4238</name>
</gene>
<dbReference type="AlphaFoldDB" id="A0A098LLJ0"/>
<name>A0A098LLJ0_9BACT</name>
<dbReference type="GO" id="GO:0005524">
    <property type="term" value="F:ATP binding"/>
    <property type="evidence" value="ECO:0007669"/>
    <property type="project" value="TreeGrafter"/>
</dbReference>
<dbReference type="PROSITE" id="PS51343">
    <property type="entry name" value="PII_GLNB_DOM"/>
    <property type="match status" value="1"/>
</dbReference>
<dbReference type="PROSITE" id="PS00638">
    <property type="entry name" value="PII_GLNB_CTER"/>
    <property type="match status" value="1"/>
</dbReference>
<dbReference type="InterPro" id="IPR002187">
    <property type="entry name" value="N-reg_PII"/>
</dbReference>
<keyword evidence="1" id="KW-0597">Phosphoprotein</keyword>
<evidence type="ECO:0000313" key="4">
    <source>
        <dbReference type="Proteomes" id="UP000030185"/>
    </source>
</evidence>
<dbReference type="InterPro" id="IPR017918">
    <property type="entry name" value="N-reg_PII_CS"/>
</dbReference>
<reference evidence="3 4" key="1">
    <citation type="submission" date="2014-09" db="EMBL/GenBank/DDBJ databases">
        <title>Sporocytophaga myxococcoides PG-01 genome sequencing.</title>
        <authorList>
            <person name="Liu L."/>
            <person name="Gao P.J."/>
            <person name="Chen G.J."/>
            <person name="Wang L.S."/>
        </authorList>
    </citation>
    <scope>NUCLEOTIDE SEQUENCE [LARGE SCALE GENOMIC DNA]</scope>
    <source>
        <strain evidence="3 4">PG-01</strain>
    </source>
</reference>
<dbReference type="Pfam" id="PF00543">
    <property type="entry name" value="P-II"/>
    <property type="match status" value="1"/>
</dbReference>